<name>A0A1F2P9Y2_9EURY</name>
<reference evidence="9" key="1">
    <citation type="submission" date="2016-05" db="EMBL/GenBank/DDBJ databases">
        <title>Microbial consortia oxidize butane by reversing methanogenesis.</title>
        <authorList>
            <person name="Laso-Perez R."/>
            <person name="Richter M."/>
            <person name="Wegener G."/>
            <person name="Musat F."/>
        </authorList>
    </citation>
    <scope>NUCLEOTIDE SEQUENCE [LARGE SCALE GENOMIC DNA]</scope>
    <source>
        <strain evidence="9">BOX2</strain>
    </source>
</reference>
<evidence type="ECO:0000256" key="1">
    <source>
        <dbReference type="ARBA" id="ARBA00003239"/>
    </source>
</evidence>
<dbReference type="GO" id="GO:0022627">
    <property type="term" value="C:cytosolic small ribosomal subunit"/>
    <property type="evidence" value="ECO:0007669"/>
    <property type="project" value="UniProtKB-UniRule"/>
</dbReference>
<dbReference type="InterPro" id="IPR005713">
    <property type="entry name" value="Ribosomal_uS19_euk/arc"/>
</dbReference>
<proteinExistence type="inferred from homology"/>
<dbReference type="Proteomes" id="UP000186940">
    <property type="component" value="Unassembled WGS sequence"/>
</dbReference>
<dbReference type="InterPro" id="IPR023575">
    <property type="entry name" value="Ribosomal_uS19_SF"/>
</dbReference>
<comment type="similarity">
    <text evidence="2 7 8">Belongs to the universal ribosomal protein uS19 family.</text>
</comment>
<sequence>MVKKRRKGKITKKREEFTYRGYTVDQLKKMNLNKFATLLPARERRSILRGFTEAEQKLLKRVKEGDQTIKTHLREMVILPEMVGINLGIHNGRTFEYVEVKPEMIGHRIGEFALTRKRVTHGSAGIGATRSSKYIPLK</sequence>
<dbReference type="STRING" id="1838285.SCAL_001344"/>
<dbReference type="PRINTS" id="PR00975">
    <property type="entry name" value="RIBOSOMALS19"/>
</dbReference>
<dbReference type="Gene3D" id="3.30.860.10">
    <property type="entry name" value="30s Ribosomal Protein S19, Chain A"/>
    <property type="match status" value="1"/>
</dbReference>
<dbReference type="Pfam" id="PF00203">
    <property type="entry name" value="Ribosomal_S19"/>
    <property type="match status" value="1"/>
</dbReference>
<keyword evidence="7" id="KW-0694">RNA-binding</keyword>
<dbReference type="GO" id="GO:0000028">
    <property type="term" value="P:ribosomal small subunit assembly"/>
    <property type="evidence" value="ECO:0007669"/>
    <property type="project" value="TreeGrafter"/>
</dbReference>
<keyword evidence="4 7" id="KW-0689">Ribosomal protein</keyword>
<evidence type="ECO:0000256" key="8">
    <source>
        <dbReference type="RuleBase" id="RU003485"/>
    </source>
</evidence>
<evidence type="ECO:0000256" key="4">
    <source>
        <dbReference type="ARBA" id="ARBA00022980"/>
    </source>
</evidence>
<dbReference type="PANTHER" id="PTHR11880:SF2">
    <property type="entry name" value="SMALL RIBOSOMAL SUBUNIT PROTEIN US19"/>
    <property type="match status" value="1"/>
</dbReference>
<comment type="caution">
    <text evidence="9">The sequence shown here is derived from an EMBL/GenBank/DDBJ whole genome shotgun (WGS) entry which is preliminary data.</text>
</comment>
<gene>
    <name evidence="7" type="primary">rps19p</name>
    <name evidence="9" type="ORF">SCAL_001344</name>
</gene>
<evidence type="ECO:0000313" key="9">
    <source>
        <dbReference type="EMBL" id="OFV67426.1"/>
    </source>
</evidence>
<evidence type="ECO:0000256" key="7">
    <source>
        <dbReference type="HAMAP-Rule" id="MF_00531"/>
    </source>
</evidence>
<evidence type="ECO:0000256" key="2">
    <source>
        <dbReference type="ARBA" id="ARBA00007345"/>
    </source>
</evidence>
<organism evidence="9 10">
    <name type="scientific">Candidatus Syntropharchaeum caldarium</name>
    <dbReference type="NCBI Taxonomy" id="1838285"/>
    <lineage>
        <taxon>Archaea</taxon>
        <taxon>Methanobacteriati</taxon>
        <taxon>Methanobacteriota</taxon>
        <taxon>Stenosarchaea group</taxon>
        <taxon>Methanomicrobia</taxon>
        <taxon>Methanosarcinales</taxon>
        <taxon>ANME-2 cluster</taxon>
        <taxon>Candidatus Syntropharchaeum</taxon>
    </lineage>
</organism>
<evidence type="ECO:0000313" key="10">
    <source>
        <dbReference type="Proteomes" id="UP000186940"/>
    </source>
</evidence>
<dbReference type="GO" id="GO:0003735">
    <property type="term" value="F:structural constituent of ribosome"/>
    <property type="evidence" value="ECO:0007669"/>
    <property type="project" value="UniProtKB-UniRule"/>
</dbReference>
<keyword evidence="10" id="KW-1185">Reference proteome</keyword>
<dbReference type="PROSITE" id="PS00323">
    <property type="entry name" value="RIBOSOMAL_S19"/>
    <property type="match status" value="1"/>
</dbReference>
<comment type="function">
    <text evidence="1 7">Protein S19 forms a complex with S13 that binds strongly to the 16S ribosomal RNA.</text>
</comment>
<evidence type="ECO:0000256" key="5">
    <source>
        <dbReference type="ARBA" id="ARBA00023274"/>
    </source>
</evidence>
<dbReference type="InterPro" id="IPR002222">
    <property type="entry name" value="Ribosomal_uS19"/>
</dbReference>
<keyword evidence="3 7" id="KW-0699">rRNA-binding</keyword>
<dbReference type="SUPFAM" id="SSF54570">
    <property type="entry name" value="Ribosomal protein S19"/>
    <property type="match status" value="1"/>
</dbReference>
<evidence type="ECO:0000256" key="3">
    <source>
        <dbReference type="ARBA" id="ARBA00022730"/>
    </source>
</evidence>
<dbReference type="NCBIfam" id="NF003121">
    <property type="entry name" value="PRK04038.1"/>
    <property type="match status" value="1"/>
</dbReference>
<evidence type="ECO:0000256" key="6">
    <source>
        <dbReference type="ARBA" id="ARBA00035163"/>
    </source>
</evidence>
<dbReference type="InterPro" id="IPR020934">
    <property type="entry name" value="Ribosomal_uS19_CS"/>
</dbReference>
<dbReference type="HAMAP" id="MF_00531">
    <property type="entry name" value="Ribosomal_uS19"/>
    <property type="match status" value="1"/>
</dbReference>
<dbReference type="PATRIC" id="fig|1838285.3.peg.1365"/>
<dbReference type="GO" id="GO:0006412">
    <property type="term" value="P:translation"/>
    <property type="evidence" value="ECO:0007669"/>
    <property type="project" value="UniProtKB-UniRule"/>
</dbReference>
<protein>
    <recommendedName>
        <fullName evidence="6 7">Small ribosomal subunit protein uS19</fullName>
    </recommendedName>
</protein>
<dbReference type="GO" id="GO:0019843">
    <property type="term" value="F:rRNA binding"/>
    <property type="evidence" value="ECO:0007669"/>
    <property type="project" value="UniProtKB-UniRule"/>
</dbReference>
<dbReference type="PIRSF" id="PIRSF002144">
    <property type="entry name" value="Ribosomal_S19"/>
    <property type="match status" value="1"/>
</dbReference>
<accession>A0A1F2P9Y2</accession>
<dbReference type="AlphaFoldDB" id="A0A1F2P9Y2"/>
<dbReference type="FunFam" id="3.30.860.10:FF:000002">
    <property type="entry name" value="40S ribosomal protein S15"/>
    <property type="match status" value="1"/>
</dbReference>
<dbReference type="EMBL" id="LYOS01000004">
    <property type="protein sequence ID" value="OFV67426.1"/>
    <property type="molecule type" value="Genomic_DNA"/>
</dbReference>
<keyword evidence="5 7" id="KW-0687">Ribonucleoprotein</keyword>
<dbReference type="PANTHER" id="PTHR11880">
    <property type="entry name" value="RIBOSOMAL PROTEIN S19P FAMILY MEMBER"/>
    <property type="match status" value="1"/>
</dbReference>
<dbReference type="NCBIfam" id="TIGR01025">
    <property type="entry name" value="uS19_arch"/>
    <property type="match status" value="1"/>
</dbReference>